<protein>
    <recommendedName>
        <fullName evidence="8">Acyl carrier protein AcpXL</fullName>
    </recommendedName>
</protein>
<dbReference type="Proteomes" id="UP000254040">
    <property type="component" value="Unassembled WGS sequence"/>
</dbReference>
<evidence type="ECO:0000256" key="5">
    <source>
        <dbReference type="ARBA" id="ARBA00023098"/>
    </source>
</evidence>
<evidence type="ECO:0000256" key="2">
    <source>
        <dbReference type="ARBA" id="ARBA00022516"/>
    </source>
</evidence>
<dbReference type="InterPro" id="IPR009081">
    <property type="entry name" value="PP-bd_ACP"/>
</dbReference>
<dbReference type="PANTHER" id="PTHR20863:SF76">
    <property type="entry name" value="CARRIER DOMAIN-CONTAINING PROTEIN"/>
    <property type="match status" value="1"/>
</dbReference>
<dbReference type="Pfam" id="PF00550">
    <property type="entry name" value="PP-binding"/>
    <property type="match status" value="1"/>
</dbReference>
<organism evidence="11 13">
    <name type="scientific">Legionella moravica</name>
    <dbReference type="NCBI Taxonomy" id="39962"/>
    <lineage>
        <taxon>Bacteria</taxon>
        <taxon>Pseudomonadati</taxon>
        <taxon>Pseudomonadota</taxon>
        <taxon>Gammaproteobacteria</taxon>
        <taxon>Legionellales</taxon>
        <taxon>Legionellaceae</taxon>
        <taxon>Legionella</taxon>
    </lineage>
</organism>
<keyword evidence="5" id="KW-0443">Lipid metabolism</keyword>
<keyword evidence="3" id="KW-0597">Phosphoprotein</keyword>
<dbReference type="RefSeq" id="WP_035922431.1">
    <property type="nucleotide sequence ID" value="NZ_CAAAJG010000026.1"/>
</dbReference>
<keyword evidence="6" id="KW-0275">Fatty acid biosynthesis</keyword>
<evidence type="ECO:0000256" key="8">
    <source>
        <dbReference type="ARBA" id="ARBA00024402"/>
    </source>
</evidence>
<dbReference type="GO" id="GO:0000036">
    <property type="term" value="F:acyl carrier activity"/>
    <property type="evidence" value="ECO:0007669"/>
    <property type="project" value="TreeGrafter"/>
</dbReference>
<dbReference type="GO" id="GO:0016020">
    <property type="term" value="C:membrane"/>
    <property type="evidence" value="ECO:0007669"/>
    <property type="project" value="GOC"/>
</dbReference>
<dbReference type="InterPro" id="IPR036736">
    <property type="entry name" value="ACP-like_sf"/>
</dbReference>
<dbReference type="EMBL" id="LNYN01000042">
    <property type="protein sequence ID" value="KTD30799.1"/>
    <property type="molecule type" value="Genomic_DNA"/>
</dbReference>
<keyword evidence="1" id="KW-0596">Phosphopantetheine</keyword>
<dbReference type="Proteomes" id="UP000054985">
    <property type="component" value="Unassembled WGS sequence"/>
</dbReference>
<dbReference type="PANTHER" id="PTHR20863">
    <property type="entry name" value="ACYL CARRIER PROTEIN"/>
    <property type="match status" value="1"/>
</dbReference>
<evidence type="ECO:0000313" key="13">
    <source>
        <dbReference type="Proteomes" id="UP000254040"/>
    </source>
</evidence>
<keyword evidence="2" id="KW-0444">Lipid biosynthesis</keyword>
<comment type="pathway">
    <text evidence="7">Glycolipid biosynthesis; KDO(2)-lipid A biosynthesis.</text>
</comment>
<dbReference type="UniPathway" id="UPA00360"/>
<evidence type="ECO:0000256" key="7">
    <source>
        <dbReference type="ARBA" id="ARBA00024328"/>
    </source>
</evidence>
<dbReference type="PROSITE" id="PS00012">
    <property type="entry name" value="PHOSPHOPANTETHEINE"/>
    <property type="match status" value="1"/>
</dbReference>
<evidence type="ECO:0000256" key="6">
    <source>
        <dbReference type="ARBA" id="ARBA00023160"/>
    </source>
</evidence>
<reference evidence="11 13" key="2">
    <citation type="submission" date="2018-06" db="EMBL/GenBank/DDBJ databases">
        <authorList>
            <consortium name="Pathogen Informatics"/>
            <person name="Doyle S."/>
        </authorList>
    </citation>
    <scope>NUCLEOTIDE SEQUENCE [LARGE SCALE GENOMIC DNA]</scope>
    <source>
        <strain evidence="11 13">NCTC12239</strain>
    </source>
</reference>
<dbReference type="STRING" id="39962.Lmor_2906"/>
<evidence type="ECO:0000313" key="11">
    <source>
        <dbReference type="EMBL" id="STX63376.1"/>
    </source>
</evidence>
<dbReference type="EMBL" id="UGOG01000001">
    <property type="protein sequence ID" value="STX63376.1"/>
    <property type="molecule type" value="Genomic_DNA"/>
</dbReference>
<dbReference type="AlphaFoldDB" id="A0A378JY80"/>
<sequence length="87" mass="9658">MKSNSSNTEIYEKLIGVISKSLHIDQMQVKPNTNLNYDLGVSSMQLTELVCDIEDEFHCTLSDESLASIQTVQDLANSIISGQKNTH</sequence>
<dbReference type="InterPro" id="IPR003231">
    <property type="entry name" value="ACP"/>
</dbReference>
<name>A0A378JY80_9GAMM</name>
<accession>A0A378JY80</accession>
<evidence type="ECO:0000313" key="10">
    <source>
        <dbReference type="EMBL" id="KTD30799.1"/>
    </source>
</evidence>
<dbReference type="SUPFAM" id="SSF47336">
    <property type="entry name" value="ACP-like"/>
    <property type="match status" value="1"/>
</dbReference>
<dbReference type="GO" id="GO:0005829">
    <property type="term" value="C:cytosol"/>
    <property type="evidence" value="ECO:0007669"/>
    <property type="project" value="TreeGrafter"/>
</dbReference>
<evidence type="ECO:0000256" key="4">
    <source>
        <dbReference type="ARBA" id="ARBA00022832"/>
    </source>
</evidence>
<keyword evidence="12" id="KW-1185">Reference proteome</keyword>
<dbReference type="PROSITE" id="PS50075">
    <property type="entry name" value="CARRIER"/>
    <property type="match status" value="1"/>
</dbReference>
<evidence type="ECO:0000259" key="9">
    <source>
        <dbReference type="PROSITE" id="PS50075"/>
    </source>
</evidence>
<dbReference type="GO" id="GO:0036104">
    <property type="term" value="P:Kdo2-lipid A biosynthetic process"/>
    <property type="evidence" value="ECO:0007669"/>
    <property type="project" value="UniProtKB-UniPathway"/>
</dbReference>
<feature type="domain" description="Carrier" evidence="9">
    <location>
        <begin position="5"/>
        <end position="83"/>
    </location>
</feature>
<dbReference type="Gene3D" id="1.10.1200.10">
    <property type="entry name" value="ACP-like"/>
    <property type="match status" value="1"/>
</dbReference>
<keyword evidence="4" id="KW-0276">Fatty acid metabolism</keyword>
<evidence type="ECO:0000313" key="12">
    <source>
        <dbReference type="Proteomes" id="UP000054985"/>
    </source>
</evidence>
<evidence type="ECO:0000256" key="3">
    <source>
        <dbReference type="ARBA" id="ARBA00022553"/>
    </source>
</evidence>
<proteinExistence type="predicted"/>
<dbReference type="GO" id="GO:0000035">
    <property type="term" value="F:acyl binding"/>
    <property type="evidence" value="ECO:0007669"/>
    <property type="project" value="TreeGrafter"/>
</dbReference>
<dbReference type="InterPro" id="IPR006162">
    <property type="entry name" value="Ppantetheine_attach_site"/>
</dbReference>
<dbReference type="GO" id="GO:0009245">
    <property type="term" value="P:lipid A biosynthetic process"/>
    <property type="evidence" value="ECO:0007669"/>
    <property type="project" value="TreeGrafter"/>
</dbReference>
<gene>
    <name evidence="11" type="primary">acpA</name>
    <name evidence="10" type="ORF">Lmor_2906</name>
    <name evidence="11" type="ORF">NCTC12239_02320</name>
</gene>
<evidence type="ECO:0000256" key="1">
    <source>
        <dbReference type="ARBA" id="ARBA00022450"/>
    </source>
</evidence>
<reference evidence="10 12" key="1">
    <citation type="submission" date="2015-11" db="EMBL/GenBank/DDBJ databases">
        <title>Genomic analysis of 38 Legionella species identifies large and diverse effector repertoires.</title>
        <authorList>
            <person name="Burstein D."/>
            <person name="Amaro F."/>
            <person name="Zusman T."/>
            <person name="Lifshitz Z."/>
            <person name="Cohen O."/>
            <person name="Gilbert J.A."/>
            <person name="Pupko T."/>
            <person name="Shuman H.A."/>
            <person name="Segal G."/>
        </authorList>
    </citation>
    <scope>NUCLEOTIDE SEQUENCE [LARGE SCALE GENOMIC DNA]</scope>
    <source>
        <strain evidence="10 12">ATCC 43877</strain>
    </source>
</reference>